<name>A0A840LIV0_9BURK</name>
<reference evidence="1 2" key="1">
    <citation type="submission" date="2020-08" db="EMBL/GenBank/DDBJ databases">
        <title>Functional genomics of gut bacteria from endangered species of beetles.</title>
        <authorList>
            <person name="Carlos-Shanley C."/>
        </authorList>
    </citation>
    <scope>NUCLEOTIDE SEQUENCE [LARGE SCALE GENOMIC DNA]</scope>
    <source>
        <strain evidence="1 2">S00239</strain>
    </source>
</reference>
<keyword evidence="2" id="KW-1185">Reference proteome</keyword>
<accession>A0A840LIV0</accession>
<gene>
    <name evidence="1" type="ORF">HNP55_004692</name>
</gene>
<dbReference type="EMBL" id="JACHLP010000015">
    <property type="protein sequence ID" value="MBB4846138.1"/>
    <property type="molecule type" value="Genomic_DNA"/>
</dbReference>
<dbReference type="Proteomes" id="UP000562027">
    <property type="component" value="Unassembled WGS sequence"/>
</dbReference>
<organism evidence="1 2">
    <name type="scientific">Roseateles oligotrophus</name>
    <dbReference type="NCBI Taxonomy" id="1769250"/>
    <lineage>
        <taxon>Bacteria</taxon>
        <taxon>Pseudomonadati</taxon>
        <taxon>Pseudomonadota</taxon>
        <taxon>Betaproteobacteria</taxon>
        <taxon>Burkholderiales</taxon>
        <taxon>Sphaerotilaceae</taxon>
        <taxon>Roseateles</taxon>
    </lineage>
</organism>
<dbReference type="AlphaFoldDB" id="A0A840LIV0"/>
<evidence type="ECO:0000313" key="1">
    <source>
        <dbReference type="EMBL" id="MBB4846138.1"/>
    </source>
</evidence>
<evidence type="ECO:0000313" key="2">
    <source>
        <dbReference type="Proteomes" id="UP000562027"/>
    </source>
</evidence>
<proteinExistence type="predicted"/>
<comment type="caution">
    <text evidence="1">The sequence shown here is derived from an EMBL/GenBank/DDBJ whole genome shotgun (WGS) entry which is preliminary data.</text>
</comment>
<dbReference type="RefSeq" id="WP_184304701.1">
    <property type="nucleotide sequence ID" value="NZ_JACHLP010000015.1"/>
</dbReference>
<sequence length="76" mass="8434">MSSKKAPTPVKKKSVPPALAGRLMAAGLKRVDVRELRRFRLLYTVYPQIRETVTPELIASLEVGGFITQVGWELAP</sequence>
<protein>
    <submittedName>
        <fullName evidence="1">Uncharacterized protein</fullName>
    </submittedName>
</protein>